<proteinExistence type="predicted"/>
<protein>
    <submittedName>
        <fullName evidence="1">Uncharacterized protein</fullName>
    </submittedName>
</protein>
<comment type="caution">
    <text evidence="1">The sequence shown here is derived from an EMBL/GenBank/DDBJ whole genome shotgun (WGS) entry which is preliminary data.</text>
</comment>
<sequence length="285" mass="32552">MCEHADFDYSLLESIRNYLLDDHSESYIDHHNLVDFNSNDLSFPAISEESSIYVHPETVSTFAANSSSGEVCSESFGLISPYFSDDPIWPSPNVDDFEFSSLLHNNDDTFHVDTQNYSTYAPQIFMESSASLGDLSFLPSKEIYTTTLKPYPDDISGGEDHQSPLCVKEYNSKDVKNIKADRKYRGVRRRPWGKFTAEMRNPEKKGARLWLGTYDTPEEAAMAYDRAAFKHRGSHALLNFPHLIDSHNENPEKYVTKKRSTSSTLSVSNPSRKNEWKIRKSFSEN</sequence>
<dbReference type="Proteomes" id="UP001056120">
    <property type="component" value="Linkage Group LG20"/>
</dbReference>
<name>A0ACB9D4U7_9ASTR</name>
<organism evidence="1 2">
    <name type="scientific">Smallanthus sonchifolius</name>
    <dbReference type="NCBI Taxonomy" id="185202"/>
    <lineage>
        <taxon>Eukaryota</taxon>
        <taxon>Viridiplantae</taxon>
        <taxon>Streptophyta</taxon>
        <taxon>Embryophyta</taxon>
        <taxon>Tracheophyta</taxon>
        <taxon>Spermatophyta</taxon>
        <taxon>Magnoliopsida</taxon>
        <taxon>eudicotyledons</taxon>
        <taxon>Gunneridae</taxon>
        <taxon>Pentapetalae</taxon>
        <taxon>asterids</taxon>
        <taxon>campanulids</taxon>
        <taxon>Asterales</taxon>
        <taxon>Asteraceae</taxon>
        <taxon>Asteroideae</taxon>
        <taxon>Heliantheae alliance</taxon>
        <taxon>Millerieae</taxon>
        <taxon>Smallanthus</taxon>
    </lineage>
</organism>
<accession>A0ACB9D4U7</accession>
<evidence type="ECO:0000313" key="1">
    <source>
        <dbReference type="EMBL" id="KAI3741423.1"/>
    </source>
</evidence>
<gene>
    <name evidence="1" type="ORF">L1987_59095</name>
</gene>
<evidence type="ECO:0000313" key="2">
    <source>
        <dbReference type="Proteomes" id="UP001056120"/>
    </source>
</evidence>
<keyword evidence="2" id="KW-1185">Reference proteome</keyword>
<dbReference type="EMBL" id="CM042037">
    <property type="protein sequence ID" value="KAI3741423.1"/>
    <property type="molecule type" value="Genomic_DNA"/>
</dbReference>
<reference evidence="1 2" key="2">
    <citation type="journal article" date="2022" name="Mol. Ecol. Resour.">
        <title>The genomes of chicory, endive, great burdock and yacon provide insights into Asteraceae paleo-polyploidization history and plant inulin production.</title>
        <authorList>
            <person name="Fan W."/>
            <person name="Wang S."/>
            <person name="Wang H."/>
            <person name="Wang A."/>
            <person name="Jiang F."/>
            <person name="Liu H."/>
            <person name="Zhao H."/>
            <person name="Xu D."/>
            <person name="Zhang Y."/>
        </authorList>
    </citation>
    <scope>NUCLEOTIDE SEQUENCE [LARGE SCALE GENOMIC DNA]</scope>
    <source>
        <strain evidence="2">cv. Yunnan</strain>
        <tissue evidence="1">Leaves</tissue>
    </source>
</reference>
<reference evidence="2" key="1">
    <citation type="journal article" date="2022" name="Mol. Ecol. Resour.">
        <title>The genomes of chicory, endive, great burdock and yacon provide insights into Asteraceae palaeo-polyploidization history and plant inulin production.</title>
        <authorList>
            <person name="Fan W."/>
            <person name="Wang S."/>
            <person name="Wang H."/>
            <person name="Wang A."/>
            <person name="Jiang F."/>
            <person name="Liu H."/>
            <person name="Zhao H."/>
            <person name="Xu D."/>
            <person name="Zhang Y."/>
        </authorList>
    </citation>
    <scope>NUCLEOTIDE SEQUENCE [LARGE SCALE GENOMIC DNA]</scope>
    <source>
        <strain evidence="2">cv. Yunnan</strain>
    </source>
</reference>